<dbReference type="SUPFAM" id="SSF51126">
    <property type="entry name" value="Pectin lyase-like"/>
    <property type="match status" value="3"/>
</dbReference>
<dbReference type="InterPro" id="IPR006626">
    <property type="entry name" value="PbH1"/>
</dbReference>
<name>A0A5J4VZC1_9EUKA</name>
<gene>
    <name evidence="1" type="ORF">EZS28_016442</name>
</gene>
<dbReference type="Proteomes" id="UP000324800">
    <property type="component" value="Unassembled WGS sequence"/>
</dbReference>
<accession>A0A5J4VZC1</accession>
<dbReference type="SMART" id="SM00710">
    <property type="entry name" value="PbH1"/>
    <property type="match status" value="16"/>
</dbReference>
<sequence length="1898" mass="205366">QLNVQEDGFIQANNISFKDCSAEFGGGLYSDIKYGGKLSISGISSFQNCQSLNGGGIYSNINSEGQLIIMNQCIFTECKATSGSGGGIYSNSNENGQLLLNNQCKFYQCVSNGGNGGGIYININFETEFAFIINDSIFQECQTLTNSSLSYSKSGFGGGIFLTGNGNYNPTSERIDLEGMKMYQNSADKGGSSLFVAMSELKELCQYGTDGQYIKGNYSDTDSDEHELEGSEINGGAIYLNMYDRGQVTISNSTFNQCEGVDGGAIYIWLEIGQMFIDGQCNFTQCKASHSGGGIAVNVFQYSNFTLEDGSKFENCTSYRLNTYYGGGGIYIGILGQGTGIINNVQFIYCDGSSGGGLKFSGSGLMKQIFNRTQFANCEAQNEGGGMFNYITGTNCILELIGVIFENCSSFNAGGGIYVDVRSVAQHIISETCQFKDCYASNRGGGYYLNCQHNGTHIEVSGQLEFENCSANSGGGMQLNVQEDGFIQANNISFKDCSAEFGGGLYSDIKYGGKLSISGLSSFQNCQSSNGGGIYSNINSEGQLIIMNQCIFTECKATSGSGGGIYSNSNENGQLLLNSQCKFYQCVSNGGNGGGIYININFETEFAFIINDAIFQECQALTNSSLSYSQSGFGGGIFLTGNGNYNPISERIDLEGMKMYQNSADKGGSSLFVAMNELKELCQYGTDGQYIKGNYSDTDSDEHELEGIAMQLTQFNSAQQTQIDLGKMILEEYWKLPFELIWHVQYRYQQQQQQQQLIGIDQYYCGKIEEPCQRNAIQSSINGPTGFLQIQDSQFIQCKGSDIDGGAILLFVYNGGQVTISNSTFDQCEAFFGGGIYVTIQTDGKITIDGQCNFTQCKASYSGGGIYASISGLNSQFILEDELKYEGCLSQYSHGGGGIYVDIQDQGVSIINKVQFNYCNANNGGGIYILVNQYNEMKQIFNGTQFTNCEAQQQGGGMYMSLQQVNSILELIDLSFENCHVLGDFSGGGGIFVQIFEHALLLMSETCLFKNCSSGFMGGGYCMICEETESNIQITGYLEFENCSSKSGGGMFVYIDEQATVNINQISFKDCSAQSGGGLMTDIKNRGKFSISGISSFLNCESLNGGGIYSNIDSQGQLIIINQSIFTECKSISGSGGGIYSYLYEGTINIEDTTFDRCTCTQPGNGGGIALYQGSSSIISITNSSFIDCKTISNTSDQRYGWGGAIFIQTSVTAENLNETNFLMRDLIFSGCSALNQLGNNIHIQSFDTYATGEAIKNGSLLTVKDIPDLYENKLYGADYMGIDESDVDDGNTLISKHEPLFNIPQSRMFLNSYLVDANDGIDNVFCGESDMPCNGGIYIEIMEENSGLNLTTLSFENCSRPNGGGLTIFAQDGPKFSINGKTTFKNCSSNSDGGGFNTKCNNTRGQILMTGQLEFEKCTSNRGGGMYILSLANAIIIVNQLSFKDCSSSGQGGGLYVYSFASQFNVTGQSSFLNCKSQIGGGCFQEIQGWNAVFFTNNSFLFDNCTSQKGSGIYSKVYNYGTISQNSITINDCTALFGGGIFLEIDNGTFKIDGATFNGCDCTQPGNGGGIDLIHKPSSIISITNSSFINCKTISNSSDQRYGWGGAIFIQTSVIATQLSSSNFLMKNLVFSGCSAVNSIGNNLHIQSIDTYATGLAIKNGNLLTVKDLSNPPNIISDLYTSSSYSYDFMGINQSIETNNLGTINLDLHNPLFEQLFTSNVPNPTFISSINGKDIKYCGGIQTICKTIQYSINRNPNPFSETPPPDINYSIILTSNTELDTNIQITSTTLLNRQIIIQSDGYSSEAEEDNYTKYSIITSSFSTSLFTITETGHLSLLGLHFENLEPSSTTPLILLTNDDNNQIPVLSIIDCEFNQNLTPDPIPNLSHSIISINGGQM</sequence>
<feature type="non-terminal residue" evidence="1">
    <location>
        <position position="1898"/>
    </location>
</feature>
<proteinExistence type="predicted"/>
<feature type="non-terminal residue" evidence="1">
    <location>
        <position position="1"/>
    </location>
</feature>
<evidence type="ECO:0000313" key="2">
    <source>
        <dbReference type="Proteomes" id="UP000324800"/>
    </source>
</evidence>
<dbReference type="EMBL" id="SNRW01004144">
    <property type="protein sequence ID" value="KAA6388031.1"/>
    <property type="molecule type" value="Genomic_DNA"/>
</dbReference>
<reference evidence="1 2" key="1">
    <citation type="submission" date="2019-03" db="EMBL/GenBank/DDBJ databases">
        <title>Single cell metagenomics reveals metabolic interactions within the superorganism composed of flagellate Streblomastix strix and complex community of Bacteroidetes bacteria on its surface.</title>
        <authorList>
            <person name="Treitli S.C."/>
            <person name="Kolisko M."/>
            <person name="Husnik F."/>
            <person name="Keeling P."/>
            <person name="Hampl V."/>
        </authorList>
    </citation>
    <scope>NUCLEOTIDE SEQUENCE [LARGE SCALE GENOMIC DNA]</scope>
    <source>
        <strain evidence="1">ST1C</strain>
    </source>
</reference>
<evidence type="ECO:0000313" key="1">
    <source>
        <dbReference type="EMBL" id="KAA6388031.1"/>
    </source>
</evidence>
<protein>
    <recommendedName>
        <fullName evidence="3">Pectin lyase fold/virulence factor</fullName>
    </recommendedName>
</protein>
<comment type="caution">
    <text evidence="1">The sequence shown here is derived from an EMBL/GenBank/DDBJ whole genome shotgun (WGS) entry which is preliminary data.</text>
</comment>
<organism evidence="1 2">
    <name type="scientific">Streblomastix strix</name>
    <dbReference type="NCBI Taxonomy" id="222440"/>
    <lineage>
        <taxon>Eukaryota</taxon>
        <taxon>Metamonada</taxon>
        <taxon>Preaxostyla</taxon>
        <taxon>Oxymonadida</taxon>
        <taxon>Streblomastigidae</taxon>
        <taxon>Streblomastix</taxon>
    </lineage>
</organism>
<dbReference type="InterPro" id="IPR011050">
    <property type="entry name" value="Pectin_lyase_fold/virulence"/>
</dbReference>
<evidence type="ECO:0008006" key="3">
    <source>
        <dbReference type="Google" id="ProtNLM"/>
    </source>
</evidence>
<dbReference type="PANTHER" id="PTHR11319">
    <property type="entry name" value="G PROTEIN-COUPLED RECEPTOR-RELATED"/>
    <property type="match status" value="1"/>
</dbReference>
<dbReference type="PANTHER" id="PTHR11319:SF35">
    <property type="entry name" value="OUTER MEMBRANE PROTEIN PMPC-RELATED"/>
    <property type="match status" value="1"/>
</dbReference>